<dbReference type="Proteomes" id="UP001499915">
    <property type="component" value="Unassembled WGS sequence"/>
</dbReference>
<dbReference type="RefSeq" id="WP_343808991.1">
    <property type="nucleotide sequence ID" value="NZ_BAAAET010000008.1"/>
</dbReference>
<protein>
    <submittedName>
        <fullName evidence="1">Uncharacterized protein</fullName>
    </submittedName>
</protein>
<comment type="caution">
    <text evidence="1">The sequence shown here is derived from an EMBL/GenBank/DDBJ whole genome shotgun (WGS) entry which is preliminary data.</text>
</comment>
<dbReference type="InterPro" id="IPR029045">
    <property type="entry name" value="ClpP/crotonase-like_dom_sf"/>
</dbReference>
<dbReference type="EMBL" id="BAAAET010000008">
    <property type="protein sequence ID" value="GAA0702574.1"/>
    <property type="molecule type" value="Genomic_DNA"/>
</dbReference>
<sequence>MSAHEFGNKDRYLAMLDHFDVMHETHLSESSRSAFGTLNNIKYALWCNNPHISAGSFDTQAATDLNRFLLLCIEHEVETVILFIDSAGVSLKDPQNGMAGVAQAIKLIHRLNMRPGCKTVSVIGETRGCFGGALLIAGACQYQIAHPCALIGVSGPQVIESITGESRQGHMAIYTAAYRLSTGEVSHLLTDQCLLNQVAILPTRRLDFSFLCSLIDALPGQGACNRSSSGFDNEPISLGDLKETAAGLLHAQAGVLYLKGNAEQPFSFENERNGFSRYLKALAATLRYRVETGLQVDISVTAQGSGATFIAFSMMGSHLRIAPEAQVRALPQVAVDRIVPARTGAQ</sequence>
<gene>
    <name evidence="1" type="ORF">GCM10009104_34920</name>
</gene>
<keyword evidence="2" id="KW-1185">Reference proteome</keyword>
<organism evidence="1 2">
    <name type="scientific">Marinobacterium maritimum</name>
    <dbReference type="NCBI Taxonomy" id="500162"/>
    <lineage>
        <taxon>Bacteria</taxon>
        <taxon>Pseudomonadati</taxon>
        <taxon>Pseudomonadota</taxon>
        <taxon>Gammaproteobacteria</taxon>
        <taxon>Oceanospirillales</taxon>
        <taxon>Oceanospirillaceae</taxon>
        <taxon>Marinobacterium</taxon>
    </lineage>
</organism>
<dbReference type="Gene3D" id="3.90.226.10">
    <property type="entry name" value="2-enoyl-CoA Hydratase, Chain A, domain 1"/>
    <property type="match status" value="1"/>
</dbReference>
<dbReference type="SUPFAM" id="SSF52096">
    <property type="entry name" value="ClpP/crotonase"/>
    <property type="match status" value="1"/>
</dbReference>
<evidence type="ECO:0000313" key="2">
    <source>
        <dbReference type="Proteomes" id="UP001499915"/>
    </source>
</evidence>
<accession>A0ABP3TH32</accession>
<name>A0ABP3TH32_9GAMM</name>
<evidence type="ECO:0000313" key="1">
    <source>
        <dbReference type="EMBL" id="GAA0702574.1"/>
    </source>
</evidence>
<proteinExistence type="predicted"/>
<reference evidence="2" key="1">
    <citation type="journal article" date="2019" name="Int. J. Syst. Evol. Microbiol.">
        <title>The Global Catalogue of Microorganisms (GCM) 10K type strain sequencing project: providing services to taxonomists for standard genome sequencing and annotation.</title>
        <authorList>
            <consortium name="The Broad Institute Genomics Platform"/>
            <consortium name="The Broad Institute Genome Sequencing Center for Infectious Disease"/>
            <person name="Wu L."/>
            <person name="Ma J."/>
        </authorList>
    </citation>
    <scope>NUCLEOTIDE SEQUENCE [LARGE SCALE GENOMIC DNA]</scope>
    <source>
        <strain evidence="2">JCM 15134</strain>
    </source>
</reference>